<feature type="domain" description="Gag1-like clamp" evidence="1">
    <location>
        <begin position="61"/>
        <end position="109"/>
    </location>
</feature>
<reference evidence="2" key="1">
    <citation type="submission" date="2020-02" db="EMBL/GenBank/DDBJ databases">
        <authorList>
            <person name="Scholz U."/>
            <person name="Mascher M."/>
            <person name="Fiebig A."/>
        </authorList>
    </citation>
    <scope>NUCLEOTIDE SEQUENCE</scope>
</reference>
<name>A0A7I8L1V6_SPIIN</name>
<dbReference type="AlphaFoldDB" id="A0A7I8L1V6"/>
<dbReference type="PANTHER" id="PTHR33373">
    <property type="entry name" value="OS07G0479600 PROTEIN"/>
    <property type="match status" value="1"/>
</dbReference>
<dbReference type="Pfam" id="PF13259">
    <property type="entry name" value="clamp_Gag1-like"/>
    <property type="match status" value="1"/>
</dbReference>
<gene>
    <name evidence="2" type="ORF">SI8410_09013862</name>
</gene>
<dbReference type="EMBL" id="LR746272">
    <property type="protein sequence ID" value="CAA7403184.1"/>
    <property type="molecule type" value="Genomic_DNA"/>
</dbReference>
<dbReference type="PANTHER" id="PTHR33373:SF1">
    <property type="entry name" value="DUF4050 DOMAIN-CONTAINING PROTEIN"/>
    <property type="match status" value="1"/>
</dbReference>
<dbReference type="OrthoDB" id="1896025at2759"/>
<dbReference type="InterPro" id="IPR025124">
    <property type="entry name" value="Gag1-like_clamp"/>
</dbReference>
<accession>A0A7I8L1V6</accession>
<organism evidence="2 3">
    <name type="scientific">Spirodela intermedia</name>
    <name type="common">Intermediate duckweed</name>
    <dbReference type="NCBI Taxonomy" id="51605"/>
    <lineage>
        <taxon>Eukaryota</taxon>
        <taxon>Viridiplantae</taxon>
        <taxon>Streptophyta</taxon>
        <taxon>Embryophyta</taxon>
        <taxon>Tracheophyta</taxon>
        <taxon>Spermatophyta</taxon>
        <taxon>Magnoliopsida</taxon>
        <taxon>Liliopsida</taxon>
        <taxon>Araceae</taxon>
        <taxon>Lemnoideae</taxon>
        <taxon>Spirodela</taxon>
    </lineage>
</organism>
<proteinExistence type="predicted"/>
<evidence type="ECO:0000259" key="1">
    <source>
        <dbReference type="Pfam" id="PF13259"/>
    </source>
</evidence>
<dbReference type="Proteomes" id="UP000663760">
    <property type="component" value="Chromosome 9"/>
</dbReference>
<protein>
    <recommendedName>
        <fullName evidence="1">Gag1-like clamp domain-containing protein</fullName>
    </recommendedName>
</protein>
<evidence type="ECO:0000313" key="3">
    <source>
        <dbReference type="Proteomes" id="UP000663760"/>
    </source>
</evidence>
<keyword evidence="3" id="KW-1185">Reference proteome</keyword>
<sequence length="109" mass="12396">MDNNGLQSQRNLSSISTCVQTQDLHVTGNASNPSDFVNHGLILWNQTRQHWIGCSKPDDHTKQAIKPRLSWNATYESLIGSERPFSRPVPLSELVDLLVDEWEEEGMYD</sequence>
<evidence type="ECO:0000313" key="2">
    <source>
        <dbReference type="EMBL" id="CAA7403184.1"/>
    </source>
</evidence>